<dbReference type="GO" id="GO:0003677">
    <property type="term" value="F:DNA binding"/>
    <property type="evidence" value="ECO:0007669"/>
    <property type="project" value="InterPro"/>
</dbReference>
<dbReference type="CDD" id="cd00093">
    <property type="entry name" value="HTH_XRE"/>
    <property type="match status" value="1"/>
</dbReference>
<dbReference type="SUPFAM" id="SSF47413">
    <property type="entry name" value="lambda repressor-like DNA-binding domains"/>
    <property type="match status" value="1"/>
</dbReference>
<dbReference type="SMART" id="SM00530">
    <property type="entry name" value="HTH_XRE"/>
    <property type="match status" value="1"/>
</dbReference>
<dbReference type="AlphaFoldDB" id="A0A1Z4LQB5"/>
<dbReference type="Pfam" id="PF01381">
    <property type="entry name" value="HTH_3"/>
    <property type="match status" value="1"/>
</dbReference>
<accession>A0A1Z4LQB5</accession>
<keyword evidence="3" id="KW-1185">Reference proteome</keyword>
<dbReference type="OrthoDB" id="465668at2"/>
<sequence length="120" mass="12902">MDTKSREKLVEIIKLARGSLSQRAFGKKLGVSATAVQMWEKGVKIPDTENLAQIAAHAGYTLEELLCCLEGKPVPEASDLNVILRQINNMPLSEVAVIAQAAVARFAASTQPVNNEAKVS</sequence>
<organism evidence="2 3">
    <name type="scientific">Calothrix parasitica NIES-267</name>
    <dbReference type="NCBI Taxonomy" id="1973488"/>
    <lineage>
        <taxon>Bacteria</taxon>
        <taxon>Bacillati</taxon>
        <taxon>Cyanobacteriota</taxon>
        <taxon>Cyanophyceae</taxon>
        <taxon>Nostocales</taxon>
        <taxon>Calotrichaceae</taxon>
        <taxon>Calothrix</taxon>
    </lineage>
</organism>
<reference evidence="2 3" key="1">
    <citation type="submission" date="2017-06" db="EMBL/GenBank/DDBJ databases">
        <title>Genome sequencing of cyanobaciteial culture collection at National Institute for Environmental Studies (NIES).</title>
        <authorList>
            <person name="Hirose Y."/>
            <person name="Shimura Y."/>
            <person name="Fujisawa T."/>
            <person name="Nakamura Y."/>
            <person name="Kawachi M."/>
        </authorList>
    </citation>
    <scope>NUCLEOTIDE SEQUENCE [LARGE SCALE GENOMIC DNA]</scope>
    <source>
        <strain evidence="2 3">NIES-267</strain>
    </source>
</reference>
<dbReference type="PROSITE" id="PS50943">
    <property type="entry name" value="HTH_CROC1"/>
    <property type="match status" value="1"/>
</dbReference>
<feature type="domain" description="HTH cro/C1-type" evidence="1">
    <location>
        <begin position="20"/>
        <end position="65"/>
    </location>
</feature>
<name>A0A1Z4LQB5_9CYAN</name>
<evidence type="ECO:0000259" key="1">
    <source>
        <dbReference type="PROSITE" id="PS50943"/>
    </source>
</evidence>
<dbReference type="Gene3D" id="1.10.260.40">
    <property type="entry name" value="lambda repressor-like DNA-binding domains"/>
    <property type="match status" value="1"/>
</dbReference>
<proteinExistence type="predicted"/>
<dbReference type="Proteomes" id="UP000218418">
    <property type="component" value="Chromosome"/>
</dbReference>
<protein>
    <submittedName>
        <fullName evidence="2">Helix-turn-helix domain-containing protein</fullName>
    </submittedName>
</protein>
<dbReference type="EMBL" id="AP018227">
    <property type="protein sequence ID" value="BAY83417.1"/>
    <property type="molecule type" value="Genomic_DNA"/>
</dbReference>
<dbReference type="InterPro" id="IPR010982">
    <property type="entry name" value="Lambda_DNA-bd_dom_sf"/>
</dbReference>
<evidence type="ECO:0000313" key="3">
    <source>
        <dbReference type="Proteomes" id="UP000218418"/>
    </source>
</evidence>
<gene>
    <name evidence="2" type="ORF">NIES267_29060</name>
</gene>
<dbReference type="InterPro" id="IPR001387">
    <property type="entry name" value="Cro/C1-type_HTH"/>
</dbReference>
<evidence type="ECO:0000313" key="2">
    <source>
        <dbReference type="EMBL" id="BAY83417.1"/>
    </source>
</evidence>